<protein>
    <submittedName>
        <fullName evidence="2">GNAT family N-acetyltransferase</fullName>
    </submittedName>
</protein>
<keyword evidence="3" id="KW-1185">Reference proteome</keyword>
<gene>
    <name evidence="2" type="ORF">KEC16_01320</name>
</gene>
<dbReference type="Gene3D" id="3.40.630.30">
    <property type="match status" value="1"/>
</dbReference>
<dbReference type="InterPro" id="IPR000182">
    <property type="entry name" value="GNAT_dom"/>
</dbReference>
<dbReference type="InterPro" id="IPR016181">
    <property type="entry name" value="Acyl_CoA_acyltransferase"/>
</dbReference>
<name>A0ABS5I7X2_9PROT</name>
<evidence type="ECO:0000313" key="2">
    <source>
        <dbReference type="EMBL" id="MBR9970351.1"/>
    </source>
</evidence>
<accession>A0ABS5I7X2</accession>
<comment type="caution">
    <text evidence="2">The sequence shown here is derived from an EMBL/GenBank/DDBJ whole genome shotgun (WGS) entry which is preliminary data.</text>
</comment>
<dbReference type="PROSITE" id="PS51186">
    <property type="entry name" value="GNAT"/>
    <property type="match status" value="1"/>
</dbReference>
<proteinExistence type="predicted"/>
<reference evidence="2 3" key="1">
    <citation type="submission" date="2021-04" db="EMBL/GenBank/DDBJ databases">
        <title>Magnetospirillum sulfuroxidans sp. nov., a facultative chemolithoautotrophic sulfur-oxidizing alphaproteobacterium isolated from freshwater sediment and proposals for Paramagetospirillum gen. nov., and Magnetospirillaceae fam. nov.</title>
        <authorList>
            <person name="Koziaeva V."/>
            <person name="Geelhoed J.S."/>
            <person name="Sorokin D.Y."/>
            <person name="Grouzdev D.S."/>
        </authorList>
    </citation>
    <scope>NUCLEOTIDE SEQUENCE [LARGE SCALE GENOMIC DNA]</scope>
    <source>
        <strain evidence="2 3">J10</strain>
    </source>
</reference>
<organism evidence="2 3">
    <name type="scientific">Magnetospirillum sulfuroxidans</name>
    <dbReference type="NCBI Taxonomy" id="611300"/>
    <lineage>
        <taxon>Bacteria</taxon>
        <taxon>Pseudomonadati</taxon>
        <taxon>Pseudomonadota</taxon>
        <taxon>Alphaproteobacteria</taxon>
        <taxon>Rhodospirillales</taxon>
        <taxon>Rhodospirillaceae</taxon>
        <taxon>Magnetospirillum</taxon>
    </lineage>
</organism>
<dbReference type="RefSeq" id="WP_211545852.1">
    <property type="nucleotide sequence ID" value="NZ_JAGTUF010000001.1"/>
</dbReference>
<evidence type="ECO:0000259" key="1">
    <source>
        <dbReference type="PROSITE" id="PS51186"/>
    </source>
</evidence>
<dbReference type="Pfam" id="PF00583">
    <property type="entry name" value="Acetyltransf_1"/>
    <property type="match status" value="1"/>
</dbReference>
<evidence type="ECO:0000313" key="3">
    <source>
        <dbReference type="Proteomes" id="UP000680714"/>
    </source>
</evidence>
<feature type="domain" description="N-acetyltransferase" evidence="1">
    <location>
        <begin position="2"/>
        <end position="167"/>
    </location>
</feature>
<dbReference type="EMBL" id="JAGTUF010000001">
    <property type="protein sequence ID" value="MBR9970351.1"/>
    <property type="molecule type" value="Genomic_DNA"/>
</dbReference>
<dbReference type="Proteomes" id="UP000680714">
    <property type="component" value="Unassembled WGS sequence"/>
</dbReference>
<dbReference type="SUPFAM" id="SSF55729">
    <property type="entry name" value="Acyl-CoA N-acyltransferases (Nat)"/>
    <property type="match status" value="1"/>
</dbReference>
<sequence length="177" mass="19275">MILWRPMRGDDLPAVLRIAETLHPDYPERIEVFADKLAFFPAGCRVVEDADGAIRGYAFAHVWSQGLPPLLDQPLGPLPGPADCLHLHDIALMPQIRGHGGATLYLNQLEALAQARGLPALTLIAIKGQDGFWRGLGFKEFIAPTAELTARLGSYGSGNSYLCRDVTKLKESDTQTA</sequence>